<keyword evidence="2" id="KW-1185">Reference proteome</keyword>
<reference evidence="1" key="2">
    <citation type="submission" date="2020-06" db="EMBL/GenBank/DDBJ databases">
        <title>Helianthus annuus Genome sequencing and assembly Release 2.</title>
        <authorList>
            <person name="Gouzy J."/>
            <person name="Langlade N."/>
            <person name="Munos S."/>
        </authorList>
    </citation>
    <scope>NUCLEOTIDE SEQUENCE</scope>
    <source>
        <tissue evidence="1">Leaves</tissue>
    </source>
</reference>
<organism evidence="1 2">
    <name type="scientific">Helianthus annuus</name>
    <name type="common">Common sunflower</name>
    <dbReference type="NCBI Taxonomy" id="4232"/>
    <lineage>
        <taxon>Eukaryota</taxon>
        <taxon>Viridiplantae</taxon>
        <taxon>Streptophyta</taxon>
        <taxon>Embryophyta</taxon>
        <taxon>Tracheophyta</taxon>
        <taxon>Spermatophyta</taxon>
        <taxon>Magnoliopsida</taxon>
        <taxon>eudicotyledons</taxon>
        <taxon>Gunneridae</taxon>
        <taxon>Pentapetalae</taxon>
        <taxon>asterids</taxon>
        <taxon>campanulids</taxon>
        <taxon>Asterales</taxon>
        <taxon>Asteraceae</taxon>
        <taxon>Asteroideae</taxon>
        <taxon>Heliantheae alliance</taxon>
        <taxon>Heliantheae</taxon>
        <taxon>Helianthus</taxon>
    </lineage>
</organism>
<gene>
    <name evidence="1" type="ORF">HanXRQr2_Chr03g0135551</name>
</gene>
<dbReference type="Proteomes" id="UP000215914">
    <property type="component" value="Unassembled WGS sequence"/>
</dbReference>
<accession>A0A9K3JL00</accession>
<evidence type="ECO:0000313" key="1">
    <source>
        <dbReference type="EMBL" id="KAF5816552.1"/>
    </source>
</evidence>
<protein>
    <submittedName>
        <fullName evidence="1">Uncharacterized protein</fullName>
    </submittedName>
</protein>
<dbReference type="EMBL" id="MNCJ02000318">
    <property type="protein sequence ID" value="KAF5816552.1"/>
    <property type="molecule type" value="Genomic_DNA"/>
</dbReference>
<proteinExistence type="predicted"/>
<comment type="caution">
    <text evidence="1">The sequence shown here is derived from an EMBL/GenBank/DDBJ whole genome shotgun (WGS) entry which is preliminary data.</text>
</comment>
<dbReference type="AlphaFoldDB" id="A0A9K3JL00"/>
<evidence type="ECO:0000313" key="2">
    <source>
        <dbReference type="Proteomes" id="UP000215914"/>
    </source>
</evidence>
<name>A0A9K3JL00_HELAN</name>
<dbReference type="Gramene" id="mRNA:HanXRQr2_Chr03g0135551">
    <property type="protein sequence ID" value="mRNA:HanXRQr2_Chr03g0135551"/>
    <property type="gene ID" value="HanXRQr2_Chr03g0135551"/>
</dbReference>
<reference evidence="1" key="1">
    <citation type="journal article" date="2017" name="Nature">
        <title>The sunflower genome provides insights into oil metabolism, flowering and Asterid evolution.</title>
        <authorList>
            <person name="Badouin H."/>
            <person name="Gouzy J."/>
            <person name="Grassa C.J."/>
            <person name="Murat F."/>
            <person name="Staton S.E."/>
            <person name="Cottret L."/>
            <person name="Lelandais-Briere C."/>
            <person name="Owens G.L."/>
            <person name="Carrere S."/>
            <person name="Mayjonade B."/>
            <person name="Legrand L."/>
            <person name="Gill N."/>
            <person name="Kane N.C."/>
            <person name="Bowers J.E."/>
            <person name="Hubner S."/>
            <person name="Bellec A."/>
            <person name="Berard A."/>
            <person name="Berges H."/>
            <person name="Blanchet N."/>
            <person name="Boniface M.C."/>
            <person name="Brunel D."/>
            <person name="Catrice O."/>
            <person name="Chaidir N."/>
            <person name="Claudel C."/>
            <person name="Donnadieu C."/>
            <person name="Faraut T."/>
            <person name="Fievet G."/>
            <person name="Helmstetter N."/>
            <person name="King M."/>
            <person name="Knapp S.J."/>
            <person name="Lai Z."/>
            <person name="Le Paslier M.C."/>
            <person name="Lippi Y."/>
            <person name="Lorenzon L."/>
            <person name="Mandel J.R."/>
            <person name="Marage G."/>
            <person name="Marchand G."/>
            <person name="Marquand E."/>
            <person name="Bret-Mestries E."/>
            <person name="Morien E."/>
            <person name="Nambeesan S."/>
            <person name="Nguyen T."/>
            <person name="Pegot-Espagnet P."/>
            <person name="Pouilly N."/>
            <person name="Raftis F."/>
            <person name="Sallet E."/>
            <person name="Schiex T."/>
            <person name="Thomas J."/>
            <person name="Vandecasteele C."/>
            <person name="Vares D."/>
            <person name="Vear F."/>
            <person name="Vautrin S."/>
            <person name="Crespi M."/>
            <person name="Mangin B."/>
            <person name="Burke J.M."/>
            <person name="Salse J."/>
            <person name="Munos S."/>
            <person name="Vincourt P."/>
            <person name="Rieseberg L.H."/>
            <person name="Langlade N.B."/>
        </authorList>
    </citation>
    <scope>NUCLEOTIDE SEQUENCE</scope>
    <source>
        <tissue evidence="1">Leaves</tissue>
    </source>
</reference>
<sequence>MTVHEYCCHLHGGHYMTNCCFSHSPNSTNKKVQPVLFLVQLRKNPHWHGINKTRNNYLTFRVSQLHKILLLIHI</sequence>